<keyword evidence="10" id="KW-1185">Reference proteome</keyword>
<sequence>MIRIARPLAAAAAVALALTAGPVAAQKLTLGTKLQLTTLDPHFFNGFPTASAHAQIWDGLTQINERLELEPALAESWSLIDNHTWEFKLRRDVRFHDGTPFTADDVVATLARVPNVPNSPALFTSFIRSVKEVVKVDDHTVRVITSAPAPVQPFDLARIFIIPARDAGASTMDFNAGRVNGTGPYRFLRWENGISMTVSRNDASWQGREPWEQVELRTIASDASRVAGLLAGELDGIDLVPTADKKRVSSDSRFRSVSGTAGVVQYIALDAAREQSPFVSAAPGQPALRGNPLMDKRVRRALSLSINREALTERLMEGSATPASQFLPSEFEGTSPNLRPDAFDPDRAKALLREAGYPNGFRLTLHSTNDRYPKDGQIAQAIGQMWTRAGLNVTVEGVPGQVFFAAATRQEYSAFSAQYGVNQASDGLRAVIHTNDAQAGLGAANRTRFSNARVDALVTAALTEMDAEKRRQAEHQAIEAAMEEQAIIPLFHPTWDFAVRQGLNVVSRPERRFNALMVRPAQ</sequence>
<reference evidence="8 11" key="1">
    <citation type="submission" date="2018-09" db="EMBL/GenBank/DDBJ databases">
        <title>Roseomonas sp. nov., isolated from feces of Tibetan antelopes in the Qinghai-Tibet plateau, China.</title>
        <authorList>
            <person name="Tian Z."/>
        </authorList>
    </citation>
    <scope>NUCLEOTIDE SEQUENCE [LARGE SCALE GENOMIC DNA]</scope>
    <source>
        <strain evidence="9 10">Z23</strain>
        <strain evidence="8 11">Z24</strain>
    </source>
</reference>
<dbReference type="Proteomes" id="UP000278036">
    <property type="component" value="Unassembled WGS sequence"/>
</dbReference>
<feature type="compositionally biased region" description="Polar residues" evidence="5">
    <location>
        <begin position="321"/>
        <end position="337"/>
    </location>
</feature>
<keyword evidence="4 6" id="KW-0732">Signal</keyword>
<dbReference type="InterPro" id="IPR030678">
    <property type="entry name" value="Peptide/Ni-bd"/>
</dbReference>
<comment type="similarity">
    <text evidence="2">Belongs to the bacterial solute-binding protein 5 family.</text>
</comment>
<feature type="domain" description="Solute-binding protein family 5" evidence="7">
    <location>
        <begin position="68"/>
        <end position="422"/>
    </location>
</feature>
<dbReference type="GO" id="GO:0015833">
    <property type="term" value="P:peptide transport"/>
    <property type="evidence" value="ECO:0007669"/>
    <property type="project" value="TreeGrafter"/>
</dbReference>
<feature type="region of interest" description="Disordered" evidence="5">
    <location>
        <begin position="317"/>
        <end position="340"/>
    </location>
</feature>
<evidence type="ECO:0000256" key="1">
    <source>
        <dbReference type="ARBA" id="ARBA00004418"/>
    </source>
</evidence>
<dbReference type="PANTHER" id="PTHR30290">
    <property type="entry name" value="PERIPLASMIC BINDING COMPONENT OF ABC TRANSPORTER"/>
    <property type="match status" value="1"/>
</dbReference>
<evidence type="ECO:0000313" key="9">
    <source>
        <dbReference type="EMBL" id="RMI20192.1"/>
    </source>
</evidence>
<dbReference type="Gene3D" id="3.90.76.10">
    <property type="entry name" value="Dipeptide-binding Protein, Domain 1"/>
    <property type="match status" value="1"/>
</dbReference>
<dbReference type="InterPro" id="IPR000914">
    <property type="entry name" value="SBP_5_dom"/>
</dbReference>
<comment type="subcellular location">
    <subcellularLocation>
        <location evidence="1">Periplasm</location>
    </subcellularLocation>
</comment>
<dbReference type="AlphaFoldDB" id="A0A3A9JIW6"/>
<dbReference type="SUPFAM" id="SSF53850">
    <property type="entry name" value="Periplasmic binding protein-like II"/>
    <property type="match status" value="1"/>
</dbReference>
<dbReference type="EMBL" id="RAQU01000075">
    <property type="protein sequence ID" value="RKK03666.1"/>
    <property type="molecule type" value="Genomic_DNA"/>
</dbReference>
<dbReference type="PANTHER" id="PTHR30290:SF9">
    <property type="entry name" value="OLIGOPEPTIDE-BINDING PROTEIN APPA"/>
    <property type="match status" value="1"/>
</dbReference>
<evidence type="ECO:0000313" key="8">
    <source>
        <dbReference type="EMBL" id="RKK03666.1"/>
    </source>
</evidence>
<organism evidence="8 11">
    <name type="scientific">Teichococcus wenyumeiae</name>
    <dbReference type="NCBI Taxonomy" id="2478470"/>
    <lineage>
        <taxon>Bacteria</taxon>
        <taxon>Pseudomonadati</taxon>
        <taxon>Pseudomonadota</taxon>
        <taxon>Alphaproteobacteria</taxon>
        <taxon>Acetobacterales</taxon>
        <taxon>Roseomonadaceae</taxon>
        <taxon>Roseomonas</taxon>
    </lineage>
</organism>
<evidence type="ECO:0000313" key="11">
    <source>
        <dbReference type="Proteomes" id="UP000278036"/>
    </source>
</evidence>
<dbReference type="InterPro" id="IPR039424">
    <property type="entry name" value="SBP_5"/>
</dbReference>
<dbReference type="InParanoid" id="A0A3A9JIW6"/>
<gene>
    <name evidence="8" type="ORF">D6Z83_13410</name>
    <name evidence="9" type="ORF">EBE87_17085</name>
</gene>
<dbReference type="Pfam" id="PF00496">
    <property type="entry name" value="SBP_bac_5"/>
    <property type="match status" value="1"/>
</dbReference>
<keyword evidence="3" id="KW-0813">Transport</keyword>
<protein>
    <submittedName>
        <fullName evidence="8">ABC transporter substrate-binding protein</fullName>
    </submittedName>
</protein>
<dbReference type="FunCoup" id="A0A3A9JIW6">
    <property type="interactions" value="321"/>
</dbReference>
<feature type="signal peptide" evidence="6">
    <location>
        <begin position="1"/>
        <end position="25"/>
    </location>
</feature>
<dbReference type="GO" id="GO:0043190">
    <property type="term" value="C:ATP-binding cassette (ABC) transporter complex"/>
    <property type="evidence" value="ECO:0007669"/>
    <property type="project" value="InterPro"/>
</dbReference>
<dbReference type="GO" id="GO:1904680">
    <property type="term" value="F:peptide transmembrane transporter activity"/>
    <property type="evidence" value="ECO:0007669"/>
    <property type="project" value="TreeGrafter"/>
</dbReference>
<dbReference type="RefSeq" id="WP_120638806.1">
    <property type="nucleotide sequence ID" value="NZ_RAQU01000075.1"/>
</dbReference>
<dbReference type="PIRSF" id="PIRSF002741">
    <property type="entry name" value="MppA"/>
    <property type="match status" value="1"/>
</dbReference>
<dbReference type="OrthoDB" id="9803988at2"/>
<comment type="caution">
    <text evidence="8">The sequence shown here is derived from an EMBL/GenBank/DDBJ whole genome shotgun (WGS) entry which is preliminary data.</text>
</comment>
<proteinExistence type="inferred from homology"/>
<evidence type="ECO:0000256" key="6">
    <source>
        <dbReference type="SAM" id="SignalP"/>
    </source>
</evidence>
<evidence type="ECO:0000256" key="4">
    <source>
        <dbReference type="ARBA" id="ARBA00022729"/>
    </source>
</evidence>
<name>A0A3A9JIW6_9PROT</name>
<dbReference type="Gene3D" id="3.40.190.10">
    <property type="entry name" value="Periplasmic binding protein-like II"/>
    <property type="match status" value="1"/>
</dbReference>
<dbReference type="GO" id="GO:0030288">
    <property type="term" value="C:outer membrane-bounded periplasmic space"/>
    <property type="evidence" value="ECO:0007669"/>
    <property type="project" value="UniProtKB-ARBA"/>
</dbReference>
<evidence type="ECO:0000313" key="10">
    <source>
        <dbReference type="Proteomes" id="UP000274097"/>
    </source>
</evidence>
<dbReference type="CDD" id="cd08498">
    <property type="entry name" value="PBP2_NikA_DppA_OppA_like_2"/>
    <property type="match status" value="1"/>
</dbReference>
<feature type="chain" id="PRO_5017211869" evidence="6">
    <location>
        <begin position="26"/>
        <end position="522"/>
    </location>
</feature>
<dbReference type="Proteomes" id="UP000274097">
    <property type="component" value="Unassembled WGS sequence"/>
</dbReference>
<evidence type="ECO:0000259" key="7">
    <source>
        <dbReference type="Pfam" id="PF00496"/>
    </source>
</evidence>
<evidence type="ECO:0000256" key="3">
    <source>
        <dbReference type="ARBA" id="ARBA00022448"/>
    </source>
</evidence>
<evidence type="ECO:0000256" key="2">
    <source>
        <dbReference type="ARBA" id="ARBA00005695"/>
    </source>
</evidence>
<dbReference type="Gene3D" id="3.10.105.10">
    <property type="entry name" value="Dipeptide-binding Protein, Domain 3"/>
    <property type="match status" value="1"/>
</dbReference>
<evidence type="ECO:0000256" key="5">
    <source>
        <dbReference type="SAM" id="MobiDB-lite"/>
    </source>
</evidence>
<accession>A0A3A9JIW6</accession>
<dbReference type="EMBL" id="RFLX01000013">
    <property type="protein sequence ID" value="RMI20192.1"/>
    <property type="molecule type" value="Genomic_DNA"/>
</dbReference>